<dbReference type="Gene3D" id="3.40.50.1580">
    <property type="entry name" value="Nucleoside phosphorylase domain"/>
    <property type="match status" value="1"/>
</dbReference>
<keyword evidence="12" id="KW-1185">Reference proteome</keyword>
<dbReference type="GO" id="GO:0009116">
    <property type="term" value="P:nucleoside metabolic process"/>
    <property type="evidence" value="ECO:0007669"/>
    <property type="project" value="InterPro"/>
</dbReference>
<dbReference type="NCBIfam" id="NF006054">
    <property type="entry name" value="PRK08202.1"/>
    <property type="match status" value="1"/>
</dbReference>
<evidence type="ECO:0000313" key="12">
    <source>
        <dbReference type="Proteomes" id="UP000220922"/>
    </source>
</evidence>
<dbReference type="GO" id="GO:0004731">
    <property type="term" value="F:purine-nucleoside phosphorylase activity"/>
    <property type="evidence" value="ECO:0007669"/>
    <property type="project" value="UniProtKB-EC"/>
</dbReference>
<feature type="binding site" evidence="9">
    <location>
        <position position="197"/>
    </location>
    <ligand>
        <name>a purine D-ribonucleoside</name>
        <dbReference type="ChEBI" id="CHEBI:142355"/>
    </ligand>
</feature>
<comment type="function">
    <text evidence="1">The purine nucleoside phosphorylases catalyze the phosphorolytic breakdown of the N-glycosidic bond in the beta-(deoxy)ribonucleoside molecules, with the formation of the corresponding free purine bases and pentose-1-phosphate. Cleaves guanosine, inosine, 2'-deoxyguanosine and 2'-deoxyinosine.</text>
</comment>
<organism evidence="11 12">
    <name type="scientific">Candidatus Chloroploca asiatica</name>
    <dbReference type="NCBI Taxonomy" id="1506545"/>
    <lineage>
        <taxon>Bacteria</taxon>
        <taxon>Bacillati</taxon>
        <taxon>Chloroflexota</taxon>
        <taxon>Chloroflexia</taxon>
        <taxon>Chloroflexales</taxon>
        <taxon>Chloroflexineae</taxon>
        <taxon>Oscillochloridaceae</taxon>
        <taxon>Candidatus Chloroploca</taxon>
    </lineage>
</organism>
<dbReference type="AlphaFoldDB" id="A0A2H3KRN5"/>
<dbReference type="RefSeq" id="WP_097650425.1">
    <property type="nucleotide sequence ID" value="NZ_LYXE01000009.1"/>
</dbReference>
<feature type="binding site" evidence="9">
    <location>
        <position position="239"/>
    </location>
    <ligand>
        <name>a purine D-ribonucleoside</name>
        <dbReference type="ChEBI" id="CHEBI:142355"/>
    </ligand>
</feature>
<sequence length="277" mass="29424">MSILYEQITQACTTIKMHARVTPRIGLILGSGLAALADELTQAAVIPYASIPGFHEPKVPGHRGELALGLMAGQPVAVLRGRFHFYEGYSMAEVTFPVRVLKALGCQTLIVTNAAGGLHADWQVGDIMRITDHIFLPGLMGMHPLIGPNDDRLGPRFPAMLNAYQNDLVPCAHAAAASTGVRLRSGVYAMLAGPSFETAAEMRMLRAMGADAVGMSTAPEVVVARHAGMRVLGFSLITNLALPDGSPANHAEVLEAGEKAKPRFAAMLRQVLAQVVN</sequence>
<dbReference type="InterPro" id="IPR035994">
    <property type="entry name" value="Nucleoside_phosphorylase_sf"/>
</dbReference>
<comment type="caution">
    <text evidence="11">The sequence shown here is derived from an EMBL/GenBank/DDBJ whole genome shotgun (WGS) entry which is preliminary data.</text>
</comment>
<dbReference type="Pfam" id="PF01048">
    <property type="entry name" value="PNP_UDP_1"/>
    <property type="match status" value="1"/>
</dbReference>
<dbReference type="NCBIfam" id="TIGR01697">
    <property type="entry name" value="PNPH-PUNA-XAPA"/>
    <property type="match status" value="1"/>
</dbReference>
<evidence type="ECO:0000256" key="9">
    <source>
        <dbReference type="PIRSR" id="PIRSR000477-2"/>
    </source>
</evidence>
<evidence type="ECO:0000256" key="5">
    <source>
        <dbReference type="ARBA" id="ARBA00022676"/>
    </source>
</evidence>
<feature type="binding site" evidence="9">
    <location>
        <position position="31"/>
    </location>
    <ligand>
        <name>phosphate</name>
        <dbReference type="ChEBI" id="CHEBI:43474"/>
    </ligand>
</feature>
<protein>
    <recommendedName>
        <fullName evidence="8">Purine nucleoside phosphorylase</fullName>
        <ecNumber evidence="8">2.4.2.1</ecNumber>
    </recommendedName>
    <alternativeName>
        <fullName evidence="8">Inosine-guanosine phosphorylase</fullName>
    </alternativeName>
</protein>
<feature type="domain" description="Nucleoside phosphorylase" evidence="10">
    <location>
        <begin position="24"/>
        <end position="273"/>
    </location>
</feature>
<dbReference type="CDD" id="cd09009">
    <property type="entry name" value="PNP-EcPNPII_like"/>
    <property type="match status" value="1"/>
</dbReference>
<evidence type="ECO:0000313" key="11">
    <source>
        <dbReference type="EMBL" id="PDW01281.1"/>
    </source>
</evidence>
<evidence type="ECO:0000256" key="4">
    <source>
        <dbReference type="ARBA" id="ARBA00022553"/>
    </source>
</evidence>
<comment type="similarity">
    <text evidence="3 8">Belongs to the PNP/MTAP phosphorylase family.</text>
</comment>
<dbReference type="PANTHER" id="PTHR11904:SF9">
    <property type="entry name" value="PURINE NUCLEOSIDE PHOSPHORYLASE-RELATED"/>
    <property type="match status" value="1"/>
</dbReference>
<comment type="catalytic activity">
    <reaction evidence="7">
        <text>a purine 2'-deoxy-D-ribonucleoside + phosphate = a purine nucleobase + 2-deoxy-alpha-D-ribose 1-phosphate</text>
        <dbReference type="Rhea" id="RHEA:36431"/>
        <dbReference type="ChEBI" id="CHEBI:26386"/>
        <dbReference type="ChEBI" id="CHEBI:43474"/>
        <dbReference type="ChEBI" id="CHEBI:57259"/>
        <dbReference type="ChEBI" id="CHEBI:142361"/>
        <dbReference type="EC" id="2.4.2.1"/>
    </reaction>
</comment>
<evidence type="ECO:0000256" key="6">
    <source>
        <dbReference type="ARBA" id="ARBA00022679"/>
    </source>
</evidence>
<dbReference type="FunFam" id="3.40.50.1580:FF:000010">
    <property type="entry name" value="Purine nucleoside phosphorylase"/>
    <property type="match status" value="1"/>
</dbReference>
<feature type="binding site" evidence="9">
    <location>
        <begin position="82"/>
        <end position="84"/>
    </location>
    <ligand>
        <name>phosphate</name>
        <dbReference type="ChEBI" id="CHEBI:43474"/>
    </ligand>
</feature>
<evidence type="ECO:0000259" key="10">
    <source>
        <dbReference type="Pfam" id="PF01048"/>
    </source>
</evidence>
<dbReference type="InterPro" id="IPR000845">
    <property type="entry name" value="Nucleoside_phosphorylase_d"/>
</dbReference>
<reference evidence="11 12" key="1">
    <citation type="submission" date="2016-05" db="EMBL/GenBank/DDBJ databases">
        <authorList>
            <person name="Lavstsen T."/>
            <person name="Jespersen J.S."/>
        </authorList>
    </citation>
    <scope>NUCLEOTIDE SEQUENCE [LARGE SCALE GENOMIC DNA]</scope>
    <source>
        <strain evidence="11 12">B7-9</strain>
    </source>
</reference>
<proteinExistence type="inferred from homology"/>
<gene>
    <name evidence="11" type="ORF">A9Q02_07560</name>
</gene>
<dbReference type="EC" id="2.4.2.1" evidence="8"/>
<feature type="binding site" evidence="9">
    <location>
        <position position="216"/>
    </location>
    <ligand>
        <name>phosphate</name>
        <dbReference type="ChEBI" id="CHEBI:43474"/>
    </ligand>
</feature>
<dbReference type="PIRSF" id="PIRSF000477">
    <property type="entry name" value="PurNPase"/>
    <property type="match status" value="1"/>
</dbReference>
<name>A0A2H3KRN5_9CHLR</name>
<dbReference type="UniPathway" id="UPA00606"/>
<dbReference type="Proteomes" id="UP000220922">
    <property type="component" value="Unassembled WGS sequence"/>
</dbReference>
<dbReference type="InterPro" id="IPR011268">
    <property type="entry name" value="Purine_phosphorylase"/>
</dbReference>
<keyword evidence="6 8" id="KW-0808">Transferase</keyword>
<dbReference type="InterPro" id="IPR011270">
    <property type="entry name" value="Pur_Nuc_Pase_Ino/Guo-sp"/>
</dbReference>
<dbReference type="NCBIfam" id="TIGR01700">
    <property type="entry name" value="PNPH"/>
    <property type="match status" value="1"/>
</dbReference>
<dbReference type="EMBL" id="LYXE01000009">
    <property type="protein sequence ID" value="PDW01281.1"/>
    <property type="molecule type" value="Genomic_DNA"/>
</dbReference>
<dbReference type="OrthoDB" id="1523230at2"/>
<evidence type="ECO:0000256" key="1">
    <source>
        <dbReference type="ARBA" id="ARBA00002678"/>
    </source>
</evidence>
<evidence type="ECO:0000256" key="2">
    <source>
        <dbReference type="ARBA" id="ARBA00005058"/>
    </source>
</evidence>
<feature type="binding site" evidence="9">
    <location>
        <position position="114"/>
    </location>
    <ligand>
        <name>phosphate</name>
        <dbReference type="ChEBI" id="CHEBI:43474"/>
    </ligand>
</feature>
<evidence type="ECO:0000256" key="8">
    <source>
        <dbReference type="PIRNR" id="PIRNR000477"/>
    </source>
</evidence>
<keyword evidence="5 8" id="KW-0328">Glycosyltransferase</keyword>
<feature type="binding site" evidence="9">
    <location>
        <position position="62"/>
    </location>
    <ligand>
        <name>phosphate</name>
        <dbReference type="ChEBI" id="CHEBI:43474"/>
    </ligand>
</feature>
<dbReference type="PANTHER" id="PTHR11904">
    <property type="entry name" value="METHYLTHIOADENOSINE/PURINE NUCLEOSIDE PHOSPHORYLASE"/>
    <property type="match status" value="1"/>
</dbReference>
<keyword evidence="4" id="KW-0597">Phosphoprotein</keyword>
<evidence type="ECO:0000256" key="7">
    <source>
        <dbReference type="ARBA" id="ARBA00048556"/>
    </source>
</evidence>
<accession>A0A2H3KRN5</accession>
<dbReference type="SUPFAM" id="SSF53167">
    <property type="entry name" value="Purine and uridine phosphorylases"/>
    <property type="match status" value="1"/>
</dbReference>
<comment type="pathway">
    <text evidence="2 8">Purine metabolism; purine nucleoside salvage.</text>
</comment>
<evidence type="ECO:0000256" key="3">
    <source>
        <dbReference type="ARBA" id="ARBA00006751"/>
    </source>
</evidence>
<dbReference type="GO" id="GO:0005737">
    <property type="term" value="C:cytoplasm"/>
    <property type="evidence" value="ECO:0007669"/>
    <property type="project" value="TreeGrafter"/>
</dbReference>